<dbReference type="InterPro" id="IPR051423">
    <property type="entry name" value="CD225/Dispanin"/>
</dbReference>
<dbReference type="PANTHER" id="PTHR14948:SF46">
    <property type="entry name" value="DISPANIN SUBFAMILY A MEMBER 2B-LIKE-RELATED"/>
    <property type="match status" value="1"/>
</dbReference>
<comment type="subcellular location">
    <subcellularLocation>
        <location evidence="1">Membrane</location>
    </subcellularLocation>
</comment>
<dbReference type="Proteomes" id="UP001501920">
    <property type="component" value="Chromosome 24"/>
</dbReference>
<organism evidence="8 9">
    <name type="scientific">Pygocentrus nattereri</name>
    <name type="common">Red-bellied piranha</name>
    <dbReference type="NCBI Taxonomy" id="42514"/>
    <lineage>
        <taxon>Eukaryota</taxon>
        <taxon>Metazoa</taxon>
        <taxon>Chordata</taxon>
        <taxon>Craniata</taxon>
        <taxon>Vertebrata</taxon>
        <taxon>Euteleostomi</taxon>
        <taxon>Actinopterygii</taxon>
        <taxon>Neopterygii</taxon>
        <taxon>Teleostei</taxon>
        <taxon>Ostariophysi</taxon>
        <taxon>Characiformes</taxon>
        <taxon>Characoidei</taxon>
        <taxon>Pygocentrus</taxon>
    </lineage>
</organism>
<evidence type="ECO:0000313" key="8">
    <source>
        <dbReference type="Ensembl" id="ENSPNAP00000054086.1"/>
    </source>
</evidence>
<dbReference type="InterPro" id="IPR007593">
    <property type="entry name" value="CD225/Dispanin_fam"/>
</dbReference>
<evidence type="ECO:0000256" key="2">
    <source>
        <dbReference type="ARBA" id="ARBA00006843"/>
    </source>
</evidence>
<feature type="region of interest" description="Disordered" evidence="6">
    <location>
        <begin position="1"/>
        <end position="46"/>
    </location>
</feature>
<evidence type="ECO:0000256" key="7">
    <source>
        <dbReference type="SAM" id="Phobius"/>
    </source>
</evidence>
<proteinExistence type="inferred from homology"/>
<dbReference type="RefSeq" id="XP_017564253.1">
    <property type="nucleotide sequence ID" value="XM_017708764.2"/>
</dbReference>
<evidence type="ECO:0000313" key="9">
    <source>
        <dbReference type="Proteomes" id="UP001501920"/>
    </source>
</evidence>
<evidence type="ECO:0000256" key="3">
    <source>
        <dbReference type="ARBA" id="ARBA00022692"/>
    </source>
</evidence>
<evidence type="ECO:0000256" key="5">
    <source>
        <dbReference type="ARBA" id="ARBA00023136"/>
    </source>
</evidence>
<sequence>MDPKSLPSAPPLDWNPGDKQDVDQPPPYQDYRAGYNPPPGYPNQPVYPQDLPYGASYSQQYGGHFQPLFAGQQIVTVQPTVFVTAGAKREPDYLCYSIFTMLCCCLPLGIAALVFSVKTRGANLSGDNQRAKKNSQTACMLNSAAVAIGIVVFVVNCLRILY</sequence>
<keyword evidence="5 7" id="KW-0472">Membrane</keyword>
<evidence type="ECO:0000256" key="4">
    <source>
        <dbReference type="ARBA" id="ARBA00022989"/>
    </source>
</evidence>
<keyword evidence="9" id="KW-1185">Reference proteome</keyword>
<evidence type="ECO:0000256" key="6">
    <source>
        <dbReference type="SAM" id="MobiDB-lite"/>
    </source>
</evidence>
<dbReference type="GO" id="GO:0016020">
    <property type="term" value="C:membrane"/>
    <property type="evidence" value="ECO:0007669"/>
    <property type="project" value="UniProtKB-SubCell"/>
</dbReference>
<dbReference type="GeneID" id="108433903"/>
<dbReference type="Pfam" id="PF04505">
    <property type="entry name" value="CD225"/>
    <property type="match status" value="1"/>
</dbReference>
<accession>A0AAR2JW58</accession>
<reference evidence="8" key="3">
    <citation type="submission" date="2025-09" db="UniProtKB">
        <authorList>
            <consortium name="Ensembl"/>
        </authorList>
    </citation>
    <scope>IDENTIFICATION</scope>
</reference>
<protein>
    <submittedName>
        <fullName evidence="8">Uncharacterized protein</fullName>
    </submittedName>
</protein>
<feature type="transmembrane region" description="Helical" evidence="7">
    <location>
        <begin position="138"/>
        <end position="161"/>
    </location>
</feature>
<keyword evidence="3 7" id="KW-0812">Transmembrane</keyword>
<dbReference type="AlphaFoldDB" id="A0AAR2JW58"/>
<reference evidence="8" key="2">
    <citation type="submission" date="2025-08" db="UniProtKB">
        <authorList>
            <consortium name="Ensembl"/>
        </authorList>
    </citation>
    <scope>IDENTIFICATION</scope>
</reference>
<reference evidence="8 9" key="1">
    <citation type="submission" date="2020-10" db="EMBL/GenBank/DDBJ databases">
        <title>Pygocentrus nattereri (red-bellied piranha) genome, fPygNat1, primary haplotype.</title>
        <authorList>
            <person name="Myers G."/>
            <person name="Meyer A."/>
            <person name="Karagic N."/>
            <person name="Pippel M."/>
            <person name="Winkler S."/>
            <person name="Tracey A."/>
            <person name="Wood J."/>
            <person name="Formenti G."/>
            <person name="Howe K."/>
            <person name="Fedrigo O."/>
            <person name="Jarvis E.D."/>
        </authorList>
    </citation>
    <scope>NUCLEOTIDE SEQUENCE [LARGE SCALE GENOMIC DNA]</scope>
</reference>
<comment type="similarity">
    <text evidence="2">Belongs to the CD225/Dispanin family.</text>
</comment>
<dbReference type="GeneTree" id="ENSGT00940000166706"/>
<feature type="transmembrane region" description="Helical" evidence="7">
    <location>
        <begin position="96"/>
        <end position="117"/>
    </location>
</feature>
<dbReference type="Ensembl" id="ENSPNAT00000052252.1">
    <property type="protein sequence ID" value="ENSPNAP00000054086.1"/>
    <property type="gene ID" value="ENSPNAG00000036803.1"/>
</dbReference>
<evidence type="ECO:0000256" key="1">
    <source>
        <dbReference type="ARBA" id="ARBA00004370"/>
    </source>
</evidence>
<name>A0AAR2JW58_PYGNA</name>
<keyword evidence="4 7" id="KW-1133">Transmembrane helix</keyword>
<dbReference type="PANTHER" id="PTHR14948">
    <property type="entry name" value="NG5"/>
    <property type="match status" value="1"/>
</dbReference>